<proteinExistence type="predicted"/>
<sequence>MCYLTECPNCKKTTWGGCGAHLNGLFDGIKQENLCKCDNGKPKQQQKGGNKWILIGLVIVVLAFNYFKQQ</sequence>
<dbReference type="Proteomes" id="UP001642409">
    <property type="component" value="Unassembled WGS sequence"/>
</dbReference>
<dbReference type="EMBL" id="CATOUU010000279">
    <property type="protein sequence ID" value="CAI9923156.1"/>
    <property type="molecule type" value="Genomic_DNA"/>
</dbReference>
<keyword evidence="1" id="KW-0812">Transmembrane</keyword>
<evidence type="ECO:0000256" key="1">
    <source>
        <dbReference type="SAM" id="Phobius"/>
    </source>
</evidence>
<keyword evidence="1" id="KW-1133">Transmembrane helix</keyword>
<dbReference type="AlphaFoldDB" id="A0AA86TNQ4"/>
<evidence type="ECO:0000313" key="2">
    <source>
        <dbReference type="EMBL" id="CAI9923156.1"/>
    </source>
</evidence>
<dbReference type="PANTHER" id="PTHR34724">
    <property type="entry name" value="OS12G0596101 PROTEIN"/>
    <property type="match status" value="1"/>
</dbReference>
<feature type="transmembrane region" description="Helical" evidence="1">
    <location>
        <begin position="49"/>
        <end position="67"/>
    </location>
</feature>
<protein>
    <submittedName>
        <fullName evidence="2">Uncharacterized protein</fullName>
    </submittedName>
</protein>
<organism evidence="2">
    <name type="scientific">Hexamita inflata</name>
    <dbReference type="NCBI Taxonomy" id="28002"/>
    <lineage>
        <taxon>Eukaryota</taxon>
        <taxon>Metamonada</taxon>
        <taxon>Diplomonadida</taxon>
        <taxon>Hexamitidae</taxon>
        <taxon>Hexamitinae</taxon>
        <taxon>Hexamita</taxon>
    </lineage>
</organism>
<reference evidence="2" key="1">
    <citation type="submission" date="2023-06" db="EMBL/GenBank/DDBJ databases">
        <authorList>
            <person name="Kurt Z."/>
        </authorList>
    </citation>
    <scope>NUCLEOTIDE SEQUENCE</scope>
</reference>
<keyword evidence="1" id="KW-0472">Membrane</keyword>
<evidence type="ECO:0000313" key="3">
    <source>
        <dbReference type="EMBL" id="CAL5980227.1"/>
    </source>
</evidence>
<keyword evidence="4" id="KW-1185">Reference proteome</keyword>
<gene>
    <name evidence="2" type="ORF">HINF_LOCUS10801</name>
    <name evidence="3" type="ORF">HINF_LOCUS6067</name>
</gene>
<name>A0AA86TNQ4_9EUKA</name>
<evidence type="ECO:0000313" key="4">
    <source>
        <dbReference type="Proteomes" id="UP001642409"/>
    </source>
</evidence>
<dbReference type="EMBL" id="CAXDID020000012">
    <property type="protein sequence ID" value="CAL5980227.1"/>
    <property type="molecule type" value="Genomic_DNA"/>
</dbReference>
<accession>A0AA86TNQ4</accession>
<dbReference type="PANTHER" id="PTHR34724:SF2">
    <property type="entry name" value="OS12G0596101 PROTEIN"/>
    <property type="match status" value="1"/>
</dbReference>
<comment type="caution">
    <text evidence="2">The sequence shown here is derived from an EMBL/GenBank/DDBJ whole genome shotgun (WGS) entry which is preliminary data.</text>
</comment>
<reference evidence="3 4" key="2">
    <citation type="submission" date="2024-07" db="EMBL/GenBank/DDBJ databases">
        <authorList>
            <person name="Akdeniz Z."/>
        </authorList>
    </citation>
    <scope>NUCLEOTIDE SEQUENCE [LARGE SCALE GENOMIC DNA]</scope>
</reference>